<dbReference type="GO" id="GO:0051082">
    <property type="term" value="F:unfolded protein binding"/>
    <property type="evidence" value="ECO:0007669"/>
    <property type="project" value="TreeGrafter"/>
</dbReference>
<evidence type="ECO:0000256" key="3">
    <source>
        <dbReference type="RuleBase" id="RU003479"/>
    </source>
</evidence>
<dbReference type="Gene3D" id="2.30.33.40">
    <property type="entry name" value="GroES chaperonin"/>
    <property type="match status" value="1"/>
</dbReference>
<organism evidence="4 5">
    <name type="scientific">Cryptosporidium parvum</name>
    <dbReference type="NCBI Taxonomy" id="5807"/>
    <lineage>
        <taxon>Eukaryota</taxon>
        <taxon>Sar</taxon>
        <taxon>Alveolata</taxon>
        <taxon>Apicomplexa</taxon>
        <taxon>Conoidasida</taxon>
        <taxon>Coccidia</taxon>
        <taxon>Eucoccidiorida</taxon>
        <taxon>Eimeriorina</taxon>
        <taxon>Cryptosporidiidae</taxon>
        <taxon>Cryptosporidium</taxon>
    </lineage>
</organism>
<dbReference type="SMART" id="SM00883">
    <property type="entry name" value="Cpn10"/>
    <property type="match status" value="1"/>
</dbReference>
<dbReference type="InterPro" id="IPR020818">
    <property type="entry name" value="Chaperonin_GroES"/>
</dbReference>
<dbReference type="Proteomes" id="UP000593906">
    <property type="component" value="Chromosome 7"/>
</dbReference>
<dbReference type="PANTHER" id="PTHR10772">
    <property type="entry name" value="10 KDA HEAT SHOCK PROTEIN"/>
    <property type="match status" value="1"/>
</dbReference>
<evidence type="ECO:0000313" key="5">
    <source>
        <dbReference type="Proteomes" id="UP000593906"/>
    </source>
</evidence>
<dbReference type="SUPFAM" id="SSF50129">
    <property type="entry name" value="GroES-like"/>
    <property type="match status" value="1"/>
</dbReference>
<dbReference type="GO" id="GO:0005739">
    <property type="term" value="C:mitochondrion"/>
    <property type="evidence" value="ECO:0007669"/>
    <property type="project" value="TreeGrafter"/>
</dbReference>
<proteinExistence type="inferred from homology"/>
<gene>
    <name evidence="4" type="ORF">CPATCC_003422</name>
</gene>
<comment type="similarity">
    <text evidence="1 3">Belongs to the GroES chaperonin family.</text>
</comment>
<name>A0A7S7RF71_CRYPV</name>
<evidence type="ECO:0000313" key="4">
    <source>
        <dbReference type="EMBL" id="QOY40558.1"/>
    </source>
</evidence>
<dbReference type="GO" id="GO:0005524">
    <property type="term" value="F:ATP binding"/>
    <property type="evidence" value="ECO:0007669"/>
    <property type="project" value="InterPro"/>
</dbReference>
<dbReference type="Pfam" id="PF00166">
    <property type="entry name" value="Cpn10"/>
    <property type="match status" value="1"/>
</dbReference>
<accession>A0A7S7RF71</accession>
<dbReference type="GO" id="GO:0051087">
    <property type="term" value="F:protein-folding chaperone binding"/>
    <property type="evidence" value="ECO:0007669"/>
    <property type="project" value="TreeGrafter"/>
</dbReference>
<evidence type="ECO:0008006" key="6">
    <source>
        <dbReference type="Google" id="ProtNLM"/>
    </source>
</evidence>
<sequence>MQVNKLLRTFRPIFDRVLVQRIHPKAVTKSGILLPESINKGGKGFFMAKVLSTGTGKINQFTGEYNKCLLKPGDTVIVPEYGGIHIQQFYEEVNHGTSLDLMVYKEEDILGIFENDSKNNVN</sequence>
<dbReference type="InterPro" id="IPR037124">
    <property type="entry name" value="Chaperonin_GroES_sf"/>
</dbReference>
<dbReference type="InterPro" id="IPR018369">
    <property type="entry name" value="Chaprnonin_Cpn10_CS"/>
</dbReference>
<protein>
    <recommendedName>
        <fullName evidence="6">10 kDa chaperonin</fullName>
    </recommendedName>
</protein>
<keyword evidence="2 3" id="KW-0143">Chaperone</keyword>
<evidence type="ECO:0000256" key="2">
    <source>
        <dbReference type="ARBA" id="ARBA00023186"/>
    </source>
</evidence>
<reference evidence="4 5" key="1">
    <citation type="submission" date="2019-09" db="EMBL/GenBank/DDBJ databases">
        <title>Consistent, comparative and evidence-based genome assembly and annotation for Cryptosporidium parvum, C. hominis and C. tyzzeri.</title>
        <authorList>
            <person name="Baptista R.P."/>
            <person name="Li Y."/>
            <person name="Sateriale A."/>
            <person name="Ansell B."/>
            <person name="Jex A."/>
            <person name="Sanders M."/>
            <person name="Brooks K."/>
            <person name="Tracey A."/>
            <person name="Berriman M."/>
            <person name="Striepen B."/>
            <person name="Cotton J.A."/>
            <person name="Kissinger J.C."/>
        </authorList>
    </citation>
    <scope>NUCLEOTIDE SEQUENCE [LARGE SCALE GENOMIC DNA]</scope>
    <source>
        <strain evidence="4 5">IOWA-ATCC</strain>
    </source>
</reference>
<dbReference type="VEuPathDB" id="CryptoDB:CPATCC_0008200"/>
<dbReference type="EMBL" id="CP044416">
    <property type="protein sequence ID" value="QOY40558.1"/>
    <property type="molecule type" value="Genomic_DNA"/>
</dbReference>
<dbReference type="AlphaFoldDB" id="A0A7S7RF71"/>
<dbReference type="GO" id="GO:0044183">
    <property type="term" value="F:protein folding chaperone"/>
    <property type="evidence" value="ECO:0007669"/>
    <property type="project" value="InterPro"/>
</dbReference>
<dbReference type="InterPro" id="IPR011032">
    <property type="entry name" value="GroES-like_sf"/>
</dbReference>
<dbReference type="GO" id="GO:0046872">
    <property type="term" value="F:metal ion binding"/>
    <property type="evidence" value="ECO:0007669"/>
    <property type="project" value="TreeGrafter"/>
</dbReference>
<dbReference type="PANTHER" id="PTHR10772:SF0">
    <property type="entry name" value="10 KDA HEAT SHOCK PROTEIN, MITOCHONDRIAL"/>
    <property type="match status" value="1"/>
</dbReference>
<dbReference type="PROSITE" id="PS00681">
    <property type="entry name" value="CHAPERONINS_CPN10"/>
    <property type="match status" value="1"/>
</dbReference>
<dbReference type="PRINTS" id="PR00297">
    <property type="entry name" value="CHAPERONIN10"/>
</dbReference>
<evidence type="ECO:0000256" key="1">
    <source>
        <dbReference type="ARBA" id="ARBA00006975"/>
    </source>
</evidence>
<dbReference type="CDD" id="cd00320">
    <property type="entry name" value="cpn10"/>
    <property type="match status" value="1"/>
</dbReference>